<name>A0A644Y2G6_9ZZZZ</name>
<proteinExistence type="predicted"/>
<dbReference type="AlphaFoldDB" id="A0A644Y2G6"/>
<comment type="caution">
    <text evidence="1">The sequence shown here is derived from an EMBL/GenBank/DDBJ whole genome shotgun (WGS) entry which is preliminary data.</text>
</comment>
<dbReference type="EMBL" id="VSSQ01003873">
    <property type="protein sequence ID" value="MPM22735.1"/>
    <property type="molecule type" value="Genomic_DNA"/>
</dbReference>
<reference evidence="1" key="1">
    <citation type="submission" date="2019-08" db="EMBL/GenBank/DDBJ databases">
        <authorList>
            <person name="Kucharzyk K."/>
            <person name="Murdoch R.W."/>
            <person name="Higgins S."/>
            <person name="Loffler F."/>
        </authorList>
    </citation>
    <scope>NUCLEOTIDE SEQUENCE</scope>
</reference>
<gene>
    <name evidence="1" type="ORF">SDC9_69193</name>
</gene>
<evidence type="ECO:0000313" key="1">
    <source>
        <dbReference type="EMBL" id="MPM22735.1"/>
    </source>
</evidence>
<sequence>MIPDAVQELALLVFDALARLGRADIPVPEMGHGTDDQIGDSLAVPEHQHLVLRVSGRAAGDVDLEGLQQVLRGVEEGGGIMVSGDHHHMAATEGSRPAEEAVIQLLRPVARRSGVENVARHHQDVDPVVPDRLGQPLQKGFVFLVPFSAVEGAAEMPVRRVEDSHFRRVRAPSRARKDMSPGQRGSAGVRKRLSGEGFILFMGTPPVRCLHCRPIPPGRQFPVARHNCGPQGAGRRRASLAVTSPLQAHLFPISASITKSHL</sequence>
<accession>A0A644Y2G6</accession>
<organism evidence="1">
    <name type="scientific">bioreactor metagenome</name>
    <dbReference type="NCBI Taxonomy" id="1076179"/>
    <lineage>
        <taxon>unclassified sequences</taxon>
        <taxon>metagenomes</taxon>
        <taxon>ecological metagenomes</taxon>
    </lineage>
</organism>
<protein>
    <submittedName>
        <fullName evidence="1">Uncharacterized protein</fullName>
    </submittedName>
</protein>